<sequence length="289" mass="32100">MSVAKAAGAAAVVVGVAGTGYGVSEYLRRPYTLANFLSSTSDQSKKGEYENKLGGIKANKYVFVADMPENENWWKKRFDDLSQKSVEKSTEFSNVVTYSSSDQKAINKLCDAAYKKHVSLFSDDSSSTDKNKYKKNVEVYCTLSGKAGSFLLGVEGVPTTLKGEDDYSGANNNKYGFKHADKLISVEADRNKPFWEKRVEELSNESGLTIAEDGFFKTDFKSKLEAYKNEADTNNKSDKLNEAVNALKANCKTKYSETNNPADGDKSKWAEVWKFCSVDRKIPDNLKTQ</sequence>
<comment type="caution">
    <text evidence="1">The sequence shown here is derived from an EMBL/GenBank/DDBJ whole genome shotgun (WGS) entry which is preliminary data.</text>
</comment>
<proteinExistence type="predicted"/>
<reference evidence="1" key="1">
    <citation type="submission" date="2019-01" db="EMBL/GenBank/DDBJ databases">
        <title>Draft genome sequences of Candidatus Mycoplasma haemohominis SWG34-3 identified from a patient with pyrexia, anemia and liver dysfunction.</title>
        <authorList>
            <person name="Sekizuka T."/>
            <person name="Hattori N."/>
            <person name="Katano H."/>
            <person name="Takuma T."/>
            <person name="Ito T."/>
            <person name="Arai N."/>
            <person name="Yanai R."/>
            <person name="Ishii S."/>
            <person name="Miura Y."/>
            <person name="Tokunaga T."/>
            <person name="Watanabe H."/>
            <person name="Nomura N."/>
            <person name="Eguchi J."/>
            <person name="Arai T."/>
            <person name="Hasegawa H."/>
            <person name="Nakamaki T."/>
            <person name="Wakita T."/>
            <person name="Niki Y."/>
            <person name="Kuroda M."/>
        </authorList>
    </citation>
    <scope>NUCLEOTIDE SEQUENCE [LARGE SCALE GENOMIC DNA]</scope>
    <source>
        <strain evidence="1">SWG34-3</strain>
    </source>
</reference>
<accession>A0A478FR83</accession>
<dbReference type="Proteomes" id="UP000324831">
    <property type="component" value="Unassembled WGS sequence"/>
</dbReference>
<protein>
    <submittedName>
        <fullName evidence="1">Uncharacterized protein</fullName>
    </submittedName>
</protein>
<dbReference type="EMBL" id="BIMN01000003">
    <property type="protein sequence ID" value="GCE63667.1"/>
    <property type="molecule type" value="Genomic_DNA"/>
</dbReference>
<gene>
    <name evidence="1" type="ORF">MHSWG343_06670</name>
</gene>
<name>A0A478FR83_9MOLU</name>
<evidence type="ECO:0000313" key="1">
    <source>
        <dbReference type="EMBL" id="GCE63667.1"/>
    </source>
</evidence>
<organism evidence="1">
    <name type="scientific">Candidatus Mycoplasma haematohominis</name>
    <dbReference type="NCBI Taxonomy" id="1494318"/>
    <lineage>
        <taxon>Bacteria</taxon>
        <taxon>Bacillati</taxon>
        <taxon>Mycoplasmatota</taxon>
        <taxon>Mollicutes</taxon>
        <taxon>Mycoplasmataceae</taxon>
        <taxon>Mycoplasma</taxon>
    </lineage>
</organism>
<dbReference type="AlphaFoldDB" id="A0A478FR83"/>